<protein>
    <submittedName>
        <fullName evidence="1">Uncharacterized protein</fullName>
    </submittedName>
</protein>
<dbReference type="SUPFAM" id="SSF55961">
    <property type="entry name" value="Bet v1-like"/>
    <property type="match status" value="1"/>
</dbReference>
<dbReference type="PANTHER" id="PTHR39332">
    <property type="entry name" value="BLL4707 PROTEIN"/>
    <property type="match status" value="1"/>
</dbReference>
<sequence length="152" mass="17202">MPSKLTSTSVTESAVINAPVSKVWRMVQLKNFQNFFVDINKTEILPSEDLQKEVIRWTFDDGTVLDVREEEYSNIKKYMSFHIVQCQPYGLPYTGVLTTIRLYPITSRAAEGGTFVQWSGHYTADANEEVIADGHIKRREALGLLANAVEKS</sequence>
<dbReference type="InterPro" id="IPR019587">
    <property type="entry name" value="Polyketide_cyclase/dehydratase"/>
</dbReference>
<accession>A0A4V1C817</accession>
<name>A0A4V1C817_PYROR</name>
<dbReference type="Proteomes" id="UP000294847">
    <property type="component" value="Chromosome 7"/>
</dbReference>
<dbReference type="PANTHER" id="PTHR39332:SF7">
    <property type="entry name" value="SRPBCC FAMILY PROTEIN"/>
    <property type="match status" value="1"/>
</dbReference>
<proteinExistence type="predicted"/>
<reference evidence="1 2" key="1">
    <citation type="journal article" date="2019" name="Mol. Biol. Evol.">
        <title>Blast fungal genomes show frequent chromosomal changes, gene gains and losses, and effector gene turnover.</title>
        <authorList>
            <person name="Gomez Luciano L.B."/>
            <person name="Jason Tsai I."/>
            <person name="Chuma I."/>
            <person name="Tosa Y."/>
            <person name="Chen Y.H."/>
            <person name="Li J.Y."/>
            <person name="Li M.Y."/>
            <person name="Jade Lu M.Y."/>
            <person name="Nakayashiki H."/>
            <person name="Li W.H."/>
        </authorList>
    </citation>
    <scope>NUCLEOTIDE SEQUENCE [LARGE SCALE GENOMIC DNA]</scope>
    <source>
        <strain evidence="1">MZ5-1-6</strain>
    </source>
</reference>
<dbReference type="InterPro" id="IPR023393">
    <property type="entry name" value="START-like_dom_sf"/>
</dbReference>
<gene>
    <name evidence="1" type="ORF">PoMZ_12286</name>
</gene>
<evidence type="ECO:0000313" key="2">
    <source>
        <dbReference type="Proteomes" id="UP000294847"/>
    </source>
</evidence>
<dbReference type="Pfam" id="PF10604">
    <property type="entry name" value="Polyketide_cyc2"/>
    <property type="match status" value="1"/>
</dbReference>
<dbReference type="EMBL" id="CP034210">
    <property type="protein sequence ID" value="QBZ65328.1"/>
    <property type="molecule type" value="Genomic_DNA"/>
</dbReference>
<dbReference type="Gene3D" id="3.30.530.20">
    <property type="match status" value="1"/>
</dbReference>
<organism evidence="1 2">
    <name type="scientific">Pyricularia oryzae</name>
    <name type="common">Rice blast fungus</name>
    <name type="synonym">Magnaporthe oryzae</name>
    <dbReference type="NCBI Taxonomy" id="318829"/>
    <lineage>
        <taxon>Eukaryota</taxon>
        <taxon>Fungi</taxon>
        <taxon>Dikarya</taxon>
        <taxon>Ascomycota</taxon>
        <taxon>Pezizomycotina</taxon>
        <taxon>Sordariomycetes</taxon>
        <taxon>Sordariomycetidae</taxon>
        <taxon>Magnaporthales</taxon>
        <taxon>Pyriculariaceae</taxon>
        <taxon>Pyricularia</taxon>
    </lineage>
</organism>
<evidence type="ECO:0000313" key="1">
    <source>
        <dbReference type="EMBL" id="QBZ65328.1"/>
    </source>
</evidence>
<dbReference type="AlphaFoldDB" id="A0A4V1C817"/>